<dbReference type="Proteomes" id="UP000032946">
    <property type="component" value="Chromosome"/>
</dbReference>
<gene>
    <name evidence="1" type="ORF">ARTHRO_50369</name>
</gene>
<organism evidence="1 2">
    <name type="scientific">Limnospira indica PCC 8005</name>
    <dbReference type="NCBI Taxonomy" id="376219"/>
    <lineage>
        <taxon>Bacteria</taxon>
        <taxon>Bacillati</taxon>
        <taxon>Cyanobacteriota</taxon>
        <taxon>Cyanophyceae</taxon>
        <taxon>Oscillatoriophycideae</taxon>
        <taxon>Oscillatoriales</taxon>
        <taxon>Sirenicapillariaceae</taxon>
        <taxon>Limnospira</taxon>
    </lineage>
</organism>
<evidence type="ECO:0000313" key="1">
    <source>
        <dbReference type="EMBL" id="CDM97399.1"/>
    </source>
</evidence>
<dbReference type="AlphaFoldDB" id="A0A9P1KJK9"/>
<protein>
    <submittedName>
        <fullName evidence="1">Uncharacterized protein</fullName>
    </submittedName>
</protein>
<accession>A0A9P1KJK9</accession>
<sequence length="50" mass="5802">MFDLSARVIVVPITFGEGKGLVVEQKKKKIKGFKLFLWSENPYWGLIDKF</sequence>
<name>A0A9P1KJK9_9CYAN</name>
<evidence type="ECO:0000313" key="2">
    <source>
        <dbReference type="Proteomes" id="UP000032946"/>
    </source>
</evidence>
<keyword evidence="2" id="KW-1185">Reference proteome</keyword>
<reference evidence="1 2" key="1">
    <citation type="submission" date="2014-02" db="EMBL/GenBank/DDBJ databases">
        <authorList>
            <person name="Genoscope - CEA"/>
        </authorList>
    </citation>
    <scope>NUCLEOTIDE SEQUENCE [LARGE SCALE GENOMIC DNA]</scope>
    <source>
        <strain evidence="1 2">PCC 8005</strain>
    </source>
</reference>
<dbReference type="EMBL" id="FO818640">
    <property type="protein sequence ID" value="CDM97399.1"/>
    <property type="molecule type" value="Genomic_DNA"/>
</dbReference>
<proteinExistence type="predicted"/>